<evidence type="ECO:0000313" key="4">
    <source>
        <dbReference type="EMBL" id="CAD9820586.1"/>
    </source>
</evidence>
<dbReference type="PANTHER" id="PTHR33418">
    <property type="entry name" value="HELICASE-ASSOCIATED"/>
    <property type="match status" value="1"/>
</dbReference>
<feature type="domain" description="Helicase-associated" evidence="3">
    <location>
        <begin position="454"/>
        <end position="520"/>
    </location>
</feature>
<feature type="region of interest" description="Disordered" evidence="1">
    <location>
        <begin position="416"/>
        <end position="450"/>
    </location>
</feature>
<feature type="compositionally biased region" description="Low complexity" evidence="1">
    <location>
        <begin position="204"/>
        <end position="223"/>
    </location>
</feature>
<feature type="region of interest" description="Disordered" evidence="1">
    <location>
        <begin position="94"/>
        <end position="145"/>
    </location>
</feature>
<feature type="domain" description="Helicase-associated" evidence="3">
    <location>
        <begin position="150"/>
        <end position="250"/>
    </location>
</feature>
<evidence type="ECO:0000256" key="2">
    <source>
        <dbReference type="SAM" id="SignalP"/>
    </source>
</evidence>
<sequence>MRSMCRGRESTTKCCGWNNVAFHTVRSLVLLLVSMSMSTSMSTSSMSSIQGEVSRREPQSCLAFAFAFSSSSSSSWRHVHAPLRAFGGGTSLLALPSQKHQRSGASLARRERLKARQSQTQSQSPPTTDDNDNTDDSDTTDTTKVAKRKRYSWMERYEQLNIYIAIHGSANVPTQHPELGTWVKAQRVHYNLLCKRNHPTKNPTTTTSSSSSDTTSSSSPSTTGLKGQQARNRTNPLTPEKIVLLNQVGFIWDKQQHSWDTNVAQLVEFRDRHRHLNVPQNYGALGRWVQTQRSEYTRYHRTLTNHKNQNNNDTNNNNSTAAAVQTTTTMTPERLKQLEDLNFVFHASEYNFNIMLNKLKCYKQEHGHIFVQHRDGSLGEWYYSRRKEYKRHILGSAEGDGTKSSPLTPRQIKALEDVGFSPSMLEPRPKRTHPKQKQQEEECISSSSSNIQPSWDIRWEELKEYREEFGNANVPRSSGGLGRWVGHQRYQKTLKDRGDSSSTPSSLTDDKEALLEELDFIWNVFDWQWDQKLLQLQTFQHTHGHTNVPQSSKKSDGGFGAWVQSQRNHYRLFQQQSKSNDNAVSTSSSLLSTYRITPERIAKLESIGFEWVVSKNKNNNKTTRKTMARSSLSPNDEGGDAGRNNLGRASNNGVRRRHLSSKGLVNAMNARDSNGAVAVSDSMGMQDENGRTMKDGLMVDENREWWDMLQDLTQWRDQYGNFDLLLSPTSDLGLWALRQRTRYRVWLRQNEENHPMDASQTFSDYRRQALTNAGLFDDICMW</sequence>
<feature type="domain" description="Helicase-associated" evidence="3">
    <location>
        <begin position="349"/>
        <end position="420"/>
    </location>
</feature>
<organism evidence="4">
    <name type="scientific">Attheya septentrionalis</name>
    <dbReference type="NCBI Taxonomy" id="420275"/>
    <lineage>
        <taxon>Eukaryota</taxon>
        <taxon>Sar</taxon>
        <taxon>Stramenopiles</taxon>
        <taxon>Ochrophyta</taxon>
        <taxon>Bacillariophyta</taxon>
        <taxon>Coscinodiscophyceae</taxon>
        <taxon>Chaetocerotophycidae</taxon>
        <taxon>Chaetocerotales</taxon>
        <taxon>Attheyaceae</taxon>
        <taxon>Attheya</taxon>
    </lineage>
</organism>
<feature type="region of interest" description="Disordered" evidence="1">
    <location>
        <begin position="620"/>
        <end position="657"/>
    </location>
</feature>
<dbReference type="AlphaFoldDB" id="A0A7S2UIE5"/>
<feature type="chain" id="PRO_5031460318" description="Helicase-associated domain-containing protein" evidence="2">
    <location>
        <begin position="39"/>
        <end position="782"/>
    </location>
</feature>
<protein>
    <recommendedName>
        <fullName evidence="3">Helicase-associated domain-containing protein</fullName>
    </recommendedName>
</protein>
<gene>
    <name evidence="4" type="ORF">ASEP1449_LOCUS12419</name>
</gene>
<feature type="domain" description="Helicase-associated" evidence="3">
    <location>
        <begin position="256"/>
        <end position="343"/>
    </location>
</feature>
<feature type="signal peptide" evidence="2">
    <location>
        <begin position="1"/>
        <end position="38"/>
    </location>
</feature>
<accession>A0A7S2UIE5</accession>
<reference evidence="4" key="1">
    <citation type="submission" date="2021-01" db="EMBL/GenBank/DDBJ databases">
        <authorList>
            <person name="Corre E."/>
            <person name="Pelletier E."/>
            <person name="Niang G."/>
            <person name="Scheremetjew M."/>
            <person name="Finn R."/>
            <person name="Kale V."/>
            <person name="Holt S."/>
            <person name="Cochrane G."/>
            <person name="Meng A."/>
            <person name="Brown T."/>
            <person name="Cohen L."/>
        </authorList>
    </citation>
    <scope>NUCLEOTIDE SEQUENCE</scope>
    <source>
        <strain evidence="4">CCMP2084</strain>
    </source>
</reference>
<dbReference type="EMBL" id="HBHQ01018535">
    <property type="protein sequence ID" value="CAD9820586.1"/>
    <property type="molecule type" value="Transcribed_RNA"/>
</dbReference>
<evidence type="ECO:0000259" key="3">
    <source>
        <dbReference type="Pfam" id="PF03457"/>
    </source>
</evidence>
<evidence type="ECO:0000256" key="1">
    <source>
        <dbReference type="SAM" id="MobiDB-lite"/>
    </source>
</evidence>
<dbReference type="Pfam" id="PF03457">
    <property type="entry name" value="HA"/>
    <property type="match status" value="5"/>
</dbReference>
<proteinExistence type="predicted"/>
<feature type="compositionally biased region" description="Polar residues" evidence="1">
    <location>
        <begin position="224"/>
        <end position="237"/>
    </location>
</feature>
<feature type="domain" description="Helicase-associated" evidence="3">
    <location>
        <begin position="528"/>
        <end position="609"/>
    </location>
</feature>
<feature type="compositionally biased region" description="Acidic residues" evidence="1">
    <location>
        <begin position="129"/>
        <end position="139"/>
    </location>
</feature>
<dbReference type="InterPro" id="IPR005114">
    <property type="entry name" value="Helicase_assoc"/>
</dbReference>
<keyword evidence="2" id="KW-0732">Signal</keyword>
<dbReference type="Gene3D" id="6.10.140.530">
    <property type="match status" value="5"/>
</dbReference>
<feature type="region of interest" description="Disordered" evidence="1">
    <location>
        <begin position="194"/>
        <end position="238"/>
    </location>
</feature>
<dbReference type="PANTHER" id="PTHR33418:SF1">
    <property type="entry name" value="HELICASE-ASSOCIATED DOMAIN-CONTAINING PROTEIN"/>
    <property type="match status" value="1"/>
</dbReference>
<feature type="compositionally biased region" description="Low complexity" evidence="1">
    <location>
        <begin position="117"/>
        <end position="128"/>
    </location>
</feature>
<name>A0A7S2UIE5_9STRA</name>